<dbReference type="FunFam" id="3.40.50.150:FF:000009">
    <property type="entry name" value="23S rRNA (Uracil(1939)-C(5))-methyltransferase RlmD"/>
    <property type="match status" value="1"/>
</dbReference>
<dbReference type="EMBL" id="JADIMP010000085">
    <property type="protein sequence ID" value="MBO8441804.1"/>
    <property type="molecule type" value="Genomic_DNA"/>
</dbReference>
<proteinExistence type="inferred from homology"/>
<feature type="binding site" evidence="4">
    <location>
        <position position="281"/>
    </location>
    <ligand>
        <name>S-adenosyl-L-methionine</name>
        <dbReference type="ChEBI" id="CHEBI:59789"/>
    </ligand>
</feature>
<dbReference type="PROSITE" id="PS51687">
    <property type="entry name" value="SAM_MT_RNA_M5U"/>
    <property type="match status" value="1"/>
</dbReference>
<feature type="active site" evidence="5">
    <location>
        <position position="405"/>
    </location>
</feature>
<organism evidence="7 8">
    <name type="scientific">Candidatus Gallilactobacillus intestinavium</name>
    <dbReference type="NCBI Taxonomy" id="2840838"/>
    <lineage>
        <taxon>Bacteria</taxon>
        <taxon>Bacillati</taxon>
        <taxon>Bacillota</taxon>
        <taxon>Bacilli</taxon>
        <taxon>Lactobacillales</taxon>
        <taxon>Lactobacillaceae</taxon>
        <taxon>Lactobacillaceae incertae sedis</taxon>
        <taxon>Candidatus Gallilactobacillus</taxon>
    </lineage>
</organism>
<evidence type="ECO:0000256" key="5">
    <source>
        <dbReference type="PROSITE-ProRule" id="PRU10015"/>
    </source>
</evidence>
<dbReference type="PANTHER" id="PTHR11061">
    <property type="entry name" value="RNA M5U METHYLTRANSFERASE"/>
    <property type="match status" value="1"/>
</dbReference>
<dbReference type="Gene3D" id="2.40.50.1070">
    <property type="match status" value="1"/>
</dbReference>
<feature type="binding site" evidence="4">
    <location>
        <position position="309"/>
    </location>
    <ligand>
        <name>S-adenosyl-L-methionine</name>
        <dbReference type="ChEBI" id="CHEBI:59789"/>
    </ligand>
</feature>
<dbReference type="FunFam" id="2.40.50.1070:FF:000003">
    <property type="entry name" value="23S rRNA (Uracil-5-)-methyltransferase RumA"/>
    <property type="match status" value="1"/>
</dbReference>
<dbReference type="AlphaFoldDB" id="A0A9D9EAP4"/>
<dbReference type="InterPro" id="IPR012340">
    <property type="entry name" value="NA-bd_OB-fold"/>
</dbReference>
<dbReference type="CDD" id="cd02440">
    <property type="entry name" value="AdoMet_MTases"/>
    <property type="match status" value="1"/>
</dbReference>
<dbReference type="GO" id="GO:0070041">
    <property type="term" value="F:rRNA (uridine-C5-)-methyltransferase activity"/>
    <property type="evidence" value="ECO:0007669"/>
    <property type="project" value="TreeGrafter"/>
</dbReference>
<accession>A0A9D9EAP4</accession>
<dbReference type="Gene3D" id="2.40.50.140">
    <property type="entry name" value="Nucleic acid-binding proteins"/>
    <property type="match status" value="1"/>
</dbReference>
<reference evidence="7" key="2">
    <citation type="journal article" date="2021" name="PeerJ">
        <title>Extensive microbial diversity within the chicken gut microbiome revealed by metagenomics and culture.</title>
        <authorList>
            <person name="Gilroy R."/>
            <person name="Ravi A."/>
            <person name="Getino M."/>
            <person name="Pursley I."/>
            <person name="Horton D.L."/>
            <person name="Alikhan N.F."/>
            <person name="Baker D."/>
            <person name="Gharbi K."/>
            <person name="Hall N."/>
            <person name="Watson M."/>
            <person name="Adriaenssens E.M."/>
            <person name="Foster-Nyarko E."/>
            <person name="Jarju S."/>
            <person name="Secka A."/>
            <person name="Antonio M."/>
            <person name="Oren A."/>
            <person name="Chaudhuri R.R."/>
            <person name="La Ragione R."/>
            <person name="Hildebrand F."/>
            <person name="Pallen M.J."/>
        </authorList>
    </citation>
    <scope>NUCLEOTIDE SEQUENCE</scope>
    <source>
        <strain evidence="7">C6-149</strain>
    </source>
</reference>
<dbReference type="InterPro" id="IPR002792">
    <property type="entry name" value="TRAM_dom"/>
</dbReference>
<reference evidence="7" key="1">
    <citation type="submission" date="2020-10" db="EMBL/GenBank/DDBJ databases">
        <authorList>
            <person name="Gilroy R."/>
        </authorList>
    </citation>
    <scope>NUCLEOTIDE SEQUENCE</scope>
    <source>
        <strain evidence="7">C6-149</strain>
    </source>
</reference>
<dbReference type="SUPFAM" id="SSF53335">
    <property type="entry name" value="S-adenosyl-L-methionine-dependent methyltransferases"/>
    <property type="match status" value="1"/>
</dbReference>
<evidence type="ECO:0000313" key="7">
    <source>
        <dbReference type="EMBL" id="MBO8441804.1"/>
    </source>
</evidence>
<dbReference type="InterPro" id="IPR030390">
    <property type="entry name" value="MeTrfase_TrmA_AS"/>
</dbReference>
<gene>
    <name evidence="7" type="primary">rlmD</name>
    <name evidence="7" type="ORF">IAA89_05180</name>
</gene>
<name>A0A9D9EAP4_9LACO</name>
<dbReference type="Gene3D" id="3.40.50.150">
    <property type="entry name" value="Vaccinia Virus protein VP39"/>
    <property type="match status" value="1"/>
</dbReference>
<keyword evidence="1 4" id="KW-0489">Methyltransferase</keyword>
<protein>
    <submittedName>
        <fullName evidence="7">23S rRNA (Uracil(1939)-C(5))-methyltransferase RlmD</fullName>
        <ecNumber evidence="7">2.1.1.190</ecNumber>
    </submittedName>
</protein>
<feature type="domain" description="TRAM" evidence="6">
    <location>
        <begin position="1"/>
        <end position="54"/>
    </location>
</feature>
<dbReference type="PANTHER" id="PTHR11061:SF45">
    <property type="match status" value="1"/>
</dbReference>
<sequence>MIKKLIIKKLGINGEGIGYLNRKIVFVPGALPKELVLIKLTSIKTNFYTAKLIKIIKSSPFRVKPIDGQLATLTGGLELSHLRYDQQLIWKRKIIQQALRKFHPKNYQQIKIFETIGMDDPYFYRNKLQFTTKQINNRLCAGLYQNNSHKLIPIKKISTQNPITMDSLNKVVDILNRYHIKAYDEKIDKGILRNIVLRSSNIDQKIQLTFITNVSKIPNVKNIIKDINREIPNIISIYQNINSQKTPLIWGDKTEKLFGTNYIQEKILNYNFLVSPRSFLQLNPVQTEKLYTITKQLINDSFNNLLDAYSGIGTLGISLANKFKQVKGIETIPEAVKDANLNAQQNYINNAQFYCGTVENLLPDFISKNWFPDVLIVDPPRSGIDKKLIQLINKLDLKQFIYISCNPATFARDLTYLNNYKVKNIQPIDMFPQTPNVELVANINKCD</sequence>
<dbReference type="NCBIfam" id="TIGR00479">
    <property type="entry name" value="rumA"/>
    <property type="match status" value="1"/>
</dbReference>
<evidence type="ECO:0000256" key="4">
    <source>
        <dbReference type="PROSITE-ProRule" id="PRU01024"/>
    </source>
</evidence>
<dbReference type="GO" id="GO:0070475">
    <property type="term" value="P:rRNA base methylation"/>
    <property type="evidence" value="ECO:0007669"/>
    <property type="project" value="TreeGrafter"/>
</dbReference>
<evidence type="ECO:0000259" key="6">
    <source>
        <dbReference type="PROSITE" id="PS50926"/>
    </source>
</evidence>
<dbReference type="SUPFAM" id="SSF50249">
    <property type="entry name" value="Nucleic acid-binding proteins"/>
    <property type="match status" value="1"/>
</dbReference>
<dbReference type="InterPro" id="IPR029063">
    <property type="entry name" value="SAM-dependent_MTases_sf"/>
</dbReference>
<dbReference type="Pfam" id="PF05958">
    <property type="entry name" value="tRNA_U5-meth_tr"/>
    <property type="match status" value="1"/>
</dbReference>
<dbReference type="Pfam" id="PF01938">
    <property type="entry name" value="TRAM"/>
    <property type="match status" value="1"/>
</dbReference>
<keyword evidence="2 4" id="KW-0808">Transferase</keyword>
<comment type="caution">
    <text evidence="7">The sequence shown here is derived from an EMBL/GenBank/DDBJ whole genome shotgun (WGS) entry which is preliminary data.</text>
</comment>
<evidence type="ECO:0000256" key="2">
    <source>
        <dbReference type="ARBA" id="ARBA00022679"/>
    </source>
</evidence>
<dbReference type="PROSITE" id="PS50926">
    <property type="entry name" value="TRAM"/>
    <property type="match status" value="1"/>
</dbReference>
<feature type="active site" description="Nucleophile" evidence="4">
    <location>
        <position position="405"/>
    </location>
</feature>
<evidence type="ECO:0000256" key="3">
    <source>
        <dbReference type="ARBA" id="ARBA00022691"/>
    </source>
</evidence>
<comment type="similarity">
    <text evidence="4">Belongs to the class I-like SAM-binding methyltransferase superfamily. RNA M5U methyltransferase family.</text>
</comment>
<keyword evidence="3 4" id="KW-0949">S-adenosyl-L-methionine</keyword>
<dbReference type="InterPro" id="IPR010280">
    <property type="entry name" value="U5_MeTrfase_fam"/>
</dbReference>
<evidence type="ECO:0000313" key="8">
    <source>
        <dbReference type="Proteomes" id="UP000823614"/>
    </source>
</evidence>
<feature type="binding site" evidence="4">
    <location>
        <position position="330"/>
    </location>
    <ligand>
        <name>S-adenosyl-L-methionine</name>
        <dbReference type="ChEBI" id="CHEBI:59789"/>
    </ligand>
</feature>
<evidence type="ECO:0000256" key="1">
    <source>
        <dbReference type="ARBA" id="ARBA00022603"/>
    </source>
</evidence>
<dbReference type="PROSITE" id="PS01230">
    <property type="entry name" value="TRMA_1"/>
    <property type="match status" value="1"/>
</dbReference>
<dbReference type="EC" id="2.1.1.190" evidence="7"/>
<feature type="binding site" evidence="4">
    <location>
        <position position="378"/>
    </location>
    <ligand>
        <name>S-adenosyl-L-methionine</name>
        <dbReference type="ChEBI" id="CHEBI:59789"/>
    </ligand>
</feature>
<dbReference type="Proteomes" id="UP000823614">
    <property type="component" value="Unassembled WGS sequence"/>
</dbReference>